<dbReference type="SUPFAM" id="SSF53756">
    <property type="entry name" value="UDP-Glycosyltransferase/glycogen phosphorylase"/>
    <property type="match status" value="1"/>
</dbReference>
<name>A0A2H9TBD6_9ZZZZ</name>
<proteinExistence type="predicted"/>
<dbReference type="AlphaFoldDB" id="A0A2H9TBD6"/>
<dbReference type="InterPro" id="IPR007235">
    <property type="entry name" value="Glyco_trans_28_C"/>
</dbReference>
<dbReference type="Pfam" id="PF02348">
    <property type="entry name" value="CTP_transf_3"/>
    <property type="match status" value="1"/>
</dbReference>
<dbReference type="PANTHER" id="PTHR21485:SF3">
    <property type="entry name" value="N-ACYLNEURAMINATE CYTIDYLYLTRANSFERASE"/>
    <property type="match status" value="1"/>
</dbReference>
<sequence>MKTIAIIPARGGSKGIPRKNLRPMAGMPLIFYSIKACLDSKEVDYTVVSTDDDEIALFAQRFGAEVLIRDSELANDSATLDPVIAHAVDVYEKKGSIAIDIVLTIQPTSPLVTSQDIDDALGQLISTKSDTIISSVEDKHLCWKKNEIGKIIPDYSKRVNRQQLPDKFKETGAIIACRREVLNTDSRIGDKVSLYIMDHDRSHDIDNLSDFYLCESLLKRKRIAFVVKGNKEIGLGHAYRSVMLANELVRNEIQFFLSDEDHLAAEYIKKYNYPISIKVQKDLLKTILAWQPDLVINDILDTDLGYISALKNSNIKIVNFEDLGEGIKHADLVVNALYPTALPYSHVVNDYGYFCLRDEFLHPPKKENTEDVKKVILCFGGVDEGNLTFNSLKAIGLYCKDKGIAITVILGMGYSYQHDLDQLMNESDLLSNIDIIKSTSRISDYMAQADLAITSGGRTVFELSAMKVPTIVICQNQRELTHKFATSEIGVINLGHRIDVSEHQIYTVFVSAVENKDMRKLMLEKASTLDLTKGKRKVISMIEALMEDSNV</sequence>
<dbReference type="Pfam" id="PF04101">
    <property type="entry name" value="Glyco_tran_28_C"/>
    <property type="match status" value="1"/>
</dbReference>
<dbReference type="Gene3D" id="3.40.50.11190">
    <property type="match status" value="1"/>
</dbReference>
<dbReference type="InterPro" id="IPR029044">
    <property type="entry name" value="Nucleotide-diphossugar_trans"/>
</dbReference>
<dbReference type="GO" id="GO:0016758">
    <property type="term" value="F:hexosyltransferase activity"/>
    <property type="evidence" value="ECO:0007669"/>
    <property type="project" value="InterPro"/>
</dbReference>
<gene>
    <name evidence="2" type="primary">neuA_1</name>
    <name evidence="2" type="ORF">CI610_00475</name>
</gene>
<protein>
    <submittedName>
        <fullName evidence="2">N-acylneuraminate cytidylyltransferase</fullName>
        <ecNumber evidence="2">2.7.7.43</ecNumber>
    </submittedName>
</protein>
<dbReference type="InterPro" id="IPR003329">
    <property type="entry name" value="Cytidylyl_trans"/>
</dbReference>
<accession>A0A2H9TBD6</accession>
<reference evidence="2" key="1">
    <citation type="journal article" date="2017" name="Appl. Environ. Microbiol.">
        <title>Molecular characterization of an Endozoicomonas-like organism causing infection in king scallop Pecten maximus L.</title>
        <authorList>
            <person name="Cano I."/>
            <person name="van Aerle R."/>
            <person name="Ross S."/>
            <person name="Verner-Jeffreys D.W."/>
            <person name="Paley R.K."/>
            <person name="Rimmer G."/>
            <person name="Ryder D."/>
            <person name="Hooper P."/>
            <person name="Stone D."/>
            <person name="Feist S.W."/>
        </authorList>
    </citation>
    <scope>NUCLEOTIDE SEQUENCE</scope>
</reference>
<organism evidence="2">
    <name type="scientific">invertebrate metagenome</name>
    <dbReference type="NCBI Taxonomy" id="1711999"/>
    <lineage>
        <taxon>unclassified sequences</taxon>
        <taxon>metagenomes</taxon>
        <taxon>organismal metagenomes</taxon>
    </lineage>
</organism>
<dbReference type="Gene3D" id="3.40.50.2000">
    <property type="entry name" value="Glycogen Phosphorylase B"/>
    <property type="match status" value="1"/>
</dbReference>
<dbReference type="CDD" id="cd02513">
    <property type="entry name" value="CMP-NeuAc_Synthase"/>
    <property type="match status" value="1"/>
</dbReference>
<keyword evidence="2" id="KW-0548">Nucleotidyltransferase</keyword>
<comment type="caution">
    <text evidence="2">The sequence shown here is derived from an EMBL/GenBank/DDBJ whole genome shotgun (WGS) entry which is preliminary data.</text>
</comment>
<dbReference type="EC" id="2.7.7.43" evidence="2"/>
<dbReference type="GO" id="GO:0008781">
    <property type="term" value="F:N-acylneuraminate cytidylyltransferase activity"/>
    <property type="evidence" value="ECO:0007669"/>
    <property type="project" value="UniProtKB-EC"/>
</dbReference>
<feature type="domain" description="Glycosyl transferase family 28 C-terminal" evidence="1">
    <location>
        <begin position="402"/>
        <end position="477"/>
    </location>
</feature>
<dbReference type="PANTHER" id="PTHR21485">
    <property type="entry name" value="HAD SUPERFAMILY MEMBERS CMAS AND KDSC"/>
    <property type="match status" value="1"/>
</dbReference>
<dbReference type="Gene3D" id="3.90.550.10">
    <property type="entry name" value="Spore Coat Polysaccharide Biosynthesis Protein SpsA, Chain A"/>
    <property type="match status" value="1"/>
</dbReference>
<evidence type="ECO:0000313" key="2">
    <source>
        <dbReference type="EMBL" id="PJE80507.1"/>
    </source>
</evidence>
<dbReference type="SUPFAM" id="SSF53448">
    <property type="entry name" value="Nucleotide-diphospho-sugar transferases"/>
    <property type="match status" value="1"/>
</dbReference>
<keyword evidence="2" id="KW-0808">Transferase</keyword>
<dbReference type="InterPro" id="IPR050793">
    <property type="entry name" value="CMP-NeuNAc_synthase"/>
</dbReference>
<evidence type="ECO:0000259" key="1">
    <source>
        <dbReference type="Pfam" id="PF04101"/>
    </source>
</evidence>
<dbReference type="EMBL" id="NSIT01000014">
    <property type="protein sequence ID" value="PJE80507.1"/>
    <property type="molecule type" value="Genomic_DNA"/>
</dbReference>